<dbReference type="InterPro" id="IPR005628">
    <property type="entry name" value="GspK"/>
</dbReference>
<dbReference type="GO" id="GO:0009306">
    <property type="term" value="P:protein secretion"/>
    <property type="evidence" value="ECO:0007669"/>
    <property type="project" value="InterPro"/>
</dbReference>
<dbReference type="GO" id="GO:0005886">
    <property type="term" value="C:plasma membrane"/>
    <property type="evidence" value="ECO:0007669"/>
    <property type="project" value="UniProtKB-SubCell"/>
</dbReference>
<keyword evidence="5" id="KW-0997">Cell inner membrane</keyword>
<evidence type="ECO:0000256" key="11">
    <source>
        <dbReference type="SAM" id="Phobius"/>
    </source>
</evidence>
<evidence type="ECO:0000256" key="4">
    <source>
        <dbReference type="ARBA" id="ARBA00022475"/>
    </source>
</evidence>
<keyword evidence="4" id="KW-1003">Cell membrane</keyword>
<protein>
    <submittedName>
        <fullName evidence="13">General secretion pathway protein GspK</fullName>
    </submittedName>
</protein>
<evidence type="ECO:0000256" key="6">
    <source>
        <dbReference type="ARBA" id="ARBA00022692"/>
    </source>
</evidence>
<proteinExistence type="inferred from homology"/>
<dbReference type="Pfam" id="PF21687">
    <property type="entry name" value="T2SSK_1st"/>
    <property type="match status" value="1"/>
</dbReference>
<gene>
    <name evidence="13" type="ORF">E8A74_37930</name>
</gene>
<dbReference type="PANTHER" id="PTHR38831">
    <property type="entry name" value="TYPE II SECRETION SYSTEM PROTEIN K"/>
    <property type="match status" value="1"/>
</dbReference>
<dbReference type="Proteomes" id="UP000309215">
    <property type="component" value="Unassembled WGS sequence"/>
</dbReference>
<evidence type="ECO:0000256" key="5">
    <source>
        <dbReference type="ARBA" id="ARBA00022519"/>
    </source>
</evidence>
<comment type="similarity">
    <text evidence="2">Belongs to the GSP K family.</text>
</comment>
<keyword evidence="14" id="KW-1185">Reference proteome</keyword>
<evidence type="ECO:0000256" key="3">
    <source>
        <dbReference type="ARBA" id="ARBA00022448"/>
    </source>
</evidence>
<dbReference type="InterPro" id="IPR038072">
    <property type="entry name" value="GspK_central_sf"/>
</dbReference>
<dbReference type="OrthoDB" id="5491068at2"/>
<dbReference type="PANTHER" id="PTHR38831:SF2">
    <property type="entry name" value="TYPE II SECRETION SYSTEM PROTEIN K"/>
    <property type="match status" value="1"/>
</dbReference>
<evidence type="ECO:0000313" key="14">
    <source>
        <dbReference type="Proteomes" id="UP000309215"/>
    </source>
</evidence>
<dbReference type="SUPFAM" id="SSF158544">
    <property type="entry name" value="GspK insert domain-like"/>
    <property type="match status" value="1"/>
</dbReference>
<dbReference type="InterPro" id="IPR049031">
    <property type="entry name" value="T2SSK_SAM-like_1st"/>
</dbReference>
<feature type="domain" description="T2SS protein K first SAM-like" evidence="12">
    <location>
        <begin position="193"/>
        <end position="259"/>
    </location>
</feature>
<name>A0A4U1IXU2_9BACT</name>
<evidence type="ECO:0000256" key="7">
    <source>
        <dbReference type="ARBA" id="ARBA00022927"/>
    </source>
</evidence>
<evidence type="ECO:0000259" key="12">
    <source>
        <dbReference type="Pfam" id="PF21687"/>
    </source>
</evidence>
<dbReference type="AlphaFoldDB" id="A0A4U1IXU2"/>
<dbReference type="Gene3D" id="1.10.40.60">
    <property type="entry name" value="EpsJ-like"/>
    <property type="match status" value="1"/>
</dbReference>
<evidence type="ECO:0000256" key="2">
    <source>
        <dbReference type="ARBA" id="ARBA00007246"/>
    </source>
</evidence>
<organism evidence="13 14">
    <name type="scientific">Polyangium fumosum</name>
    <dbReference type="NCBI Taxonomy" id="889272"/>
    <lineage>
        <taxon>Bacteria</taxon>
        <taxon>Pseudomonadati</taxon>
        <taxon>Myxococcota</taxon>
        <taxon>Polyangia</taxon>
        <taxon>Polyangiales</taxon>
        <taxon>Polyangiaceae</taxon>
        <taxon>Polyangium</taxon>
    </lineage>
</organism>
<keyword evidence="7" id="KW-0653">Protein transport</keyword>
<evidence type="ECO:0000256" key="8">
    <source>
        <dbReference type="ARBA" id="ARBA00022989"/>
    </source>
</evidence>
<keyword evidence="6 11" id="KW-0812">Transmembrane</keyword>
<dbReference type="EMBL" id="SSMQ01000057">
    <property type="protein sequence ID" value="TKC99359.1"/>
    <property type="molecule type" value="Genomic_DNA"/>
</dbReference>
<evidence type="ECO:0000313" key="13">
    <source>
        <dbReference type="EMBL" id="TKC99359.1"/>
    </source>
</evidence>
<sequence length="485" mass="51343">MNEPNREKEARKLRRRKRERRGVALLMVLGAITVLTVFLTELQQETTSELAAALADRDALKAEYLAKSAVNLSRLLIASEPTIRTSVPLPLPFKQLPVWEFTDIALGPFNDETGMATFGGMLGVDTTQGKGLGITGGSFTVKIVDEDSKINVNRAAPIPDIDLERLLVSHMQGPQYAPMFDGTDPDGQYSTMQTICGALTDWADQDENLSTCYVGSQAQGSTGAEDNYYQTIGLEYRRKNAAYDSLEELRLIRGVGDDFWATFVEPNPDDPKSRTLTVWGQKAVNVNTANPQTLLAAACSVCSGGAGATQSNATQGIPLCTDPTIQAQFLGLLGVLKTFPIPIFSKPADFPNLLKTGTVPGPLGAMLGPMLTPLLTQAGLPCGLNAGATKQFTVTSKVFSIYAEGVVPGRKRTTRVRVHAVVDTRGVDPLTGGTATGSTSAQGLTQGAAAGGSTSAGGTATGSVVDPLTALATNPLGKIVYYRID</sequence>
<keyword evidence="3" id="KW-0813">Transport</keyword>
<evidence type="ECO:0000256" key="10">
    <source>
        <dbReference type="SAM" id="MobiDB-lite"/>
    </source>
</evidence>
<keyword evidence="9 11" id="KW-0472">Membrane</keyword>
<feature type="region of interest" description="Disordered" evidence="10">
    <location>
        <begin position="429"/>
        <end position="458"/>
    </location>
</feature>
<feature type="compositionally biased region" description="Low complexity" evidence="10">
    <location>
        <begin position="430"/>
        <end position="458"/>
    </location>
</feature>
<keyword evidence="8 11" id="KW-1133">Transmembrane helix</keyword>
<evidence type="ECO:0000256" key="9">
    <source>
        <dbReference type="ARBA" id="ARBA00023136"/>
    </source>
</evidence>
<accession>A0A4U1IXU2</accession>
<comment type="caution">
    <text evidence="13">The sequence shown here is derived from an EMBL/GenBank/DDBJ whole genome shotgun (WGS) entry which is preliminary data.</text>
</comment>
<evidence type="ECO:0000256" key="1">
    <source>
        <dbReference type="ARBA" id="ARBA00004533"/>
    </source>
</evidence>
<reference evidence="13 14" key="1">
    <citation type="submission" date="2019-04" db="EMBL/GenBank/DDBJ databases">
        <authorList>
            <person name="Li Y."/>
            <person name="Wang J."/>
        </authorList>
    </citation>
    <scope>NUCLEOTIDE SEQUENCE [LARGE SCALE GENOMIC DNA]</scope>
    <source>
        <strain evidence="13 14">DSM 14668</strain>
    </source>
</reference>
<dbReference type="RefSeq" id="WP_136933996.1">
    <property type="nucleotide sequence ID" value="NZ_SSMQ01000057.1"/>
</dbReference>
<feature type="transmembrane region" description="Helical" evidence="11">
    <location>
        <begin position="21"/>
        <end position="39"/>
    </location>
</feature>
<comment type="subcellular location">
    <subcellularLocation>
        <location evidence="1">Cell inner membrane</location>
    </subcellularLocation>
</comment>